<organism evidence="1 2">
    <name type="scientific">Cymbomonas tetramitiformis</name>
    <dbReference type="NCBI Taxonomy" id="36881"/>
    <lineage>
        <taxon>Eukaryota</taxon>
        <taxon>Viridiplantae</taxon>
        <taxon>Chlorophyta</taxon>
        <taxon>Pyramimonadophyceae</taxon>
        <taxon>Pyramimonadales</taxon>
        <taxon>Pyramimonadaceae</taxon>
        <taxon>Cymbomonas</taxon>
    </lineage>
</organism>
<evidence type="ECO:0000313" key="1">
    <source>
        <dbReference type="EMBL" id="KAK3251041.1"/>
    </source>
</evidence>
<keyword evidence="2" id="KW-1185">Reference proteome</keyword>
<comment type="caution">
    <text evidence="1">The sequence shown here is derived from an EMBL/GenBank/DDBJ whole genome shotgun (WGS) entry which is preliminary data.</text>
</comment>
<reference evidence="1 2" key="1">
    <citation type="journal article" date="2015" name="Genome Biol. Evol.">
        <title>Comparative Genomics of a Bacterivorous Green Alga Reveals Evolutionary Causalities and Consequences of Phago-Mixotrophic Mode of Nutrition.</title>
        <authorList>
            <person name="Burns J.A."/>
            <person name="Paasch A."/>
            <person name="Narechania A."/>
            <person name="Kim E."/>
        </authorList>
    </citation>
    <scope>NUCLEOTIDE SEQUENCE [LARGE SCALE GENOMIC DNA]</scope>
    <source>
        <strain evidence="1 2">PLY_AMNH</strain>
    </source>
</reference>
<proteinExistence type="predicted"/>
<protein>
    <submittedName>
        <fullName evidence="1">Uncharacterized protein</fullName>
    </submittedName>
</protein>
<sequence>MQSKASNELLELLDILLCKNPDKCFRILESSMRCLPLPFFVLDSVDAEKNRAPTCLYVDKCCEWIGSIITGLHNEGDRCLVEYTNRTLVVCGGIRIVIDDLEPQEARLWNTIERDAHKYFRKVEFDNPKGMSFDSTTKGALVKYSSCMLNSRIQEMLRKSSFILQFTVLFLYVKVDVTNRFTVGYKTLMLVCQKSYSQRSITLTAADTRARSESSEHNEESVARSADHKLQCILDSLFYYWYDLHPAYSTNVWTGSVSRSTVWASCWVEFEYIRSMHPTFSGQRKKTLRGVQWEFRQVTDDRFGMTAYRANKAKDHCHLYTFTCHGEESDTMKGRTWSSSIRRLLDISEDATERQTRCREEARVIDVAHLMAALYRKLIDEYAKGDATTFPSSSRDNARERAINSHKPILYAMHVWGDGFDRVMAHHIEKILNEREEDGDLLPYARSSAYLRGSQKREDFPWKKHRASAEVVHTLRKRLVQKRQDEFDAMCNRVAVFTRTHRAIRNSSEHMDMPFVFWLRCCQERNDEDDLNIRRRILRCYAPQCEHLVDVVENVLSPSTIEPTRFDRTVAKELLHACYMYRDFALALTQIRNAYILEGGDDLAQIVRITRENGRFEEARQLDEARTKGAEIAIIDFSNASSTTGLLNMWHTVYEAMPNWMEADDSTLLRVNEDFVALTANKRTFRNLREAAIVLEAWSRDTISLDQFLKIVGSIRSVDVTLYAWLLKYLVRTTWLVDSWQSGLLQHAQRTSPTPKESARASTELCRRMDEFVVNLGDLCDDNFLSELETTNRGETTIAIMKLLKGKRTRTDLPFEEDALVGLFNIFCSCAADTVPVGLSTAESIELFKKMSVNKSGNDELLRKFCTRPFVEWCVQRNTEVRLRSIHCSKRCTDRSARVLSAILRTFMCVQYSNRLSPTRIDSISEDARSGESPVEPVHAEDAEEEFGSEPFIATRHVLLDRVPALKNTEPIHVPVLTHPFDAFLRDPKSASHPLWSPYCELFETAACSYPRCTLFSCSPSTI</sequence>
<name>A0AAE0C9R2_9CHLO</name>
<gene>
    <name evidence="1" type="ORF">CYMTET_39585</name>
</gene>
<accession>A0AAE0C9R2</accession>
<evidence type="ECO:0000313" key="2">
    <source>
        <dbReference type="Proteomes" id="UP001190700"/>
    </source>
</evidence>
<dbReference type="AlphaFoldDB" id="A0AAE0C9R2"/>
<dbReference type="Proteomes" id="UP001190700">
    <property type="component" value="Unassembled WGS sequence"/>
</dbReference>
<dbReference type="EMBL" id="LGRX02026318">
    <property type="protein sequence ID" value="KAK3251041.1"/>
    <property type="molecule type" value="Genomic_DNA"/>
</dbReference>